<dbReference type="PANTHER" id="PTHR31668:SF24">
    <property type="entry name" value="TRANSCRIPTION FACTOR, PUTATIVE-RELATED"/>
    <property type="match status" value="1"/>
</dbReference>
<dbReference type="PANTHER" id="PTHR31668">
    <property type="entry name" value="GLUCOSE TRANSPORT TRANSCRIPTION REGULATOR RGT1-RELATED-RELATED"/>
    <property type="match status" value="1"/>
</dbReference>
<dbReference type="InterPro" id="IPR050797">
    <property type="entry name" value="Carb_Metab_Trans_Reg"/>
</dbReference>
<name>A0A3M7MI76_9PLEO</name>
<evidence type="ECO:0000256" key="1">
    <source>
        <dbReference type="ARBA" id="ARBA00023242"/>
    </source>
</evidence>
<organism evidence="3 4">
    <name type="scientific">Pyrenophora seminiperda CCB06</name>
    <dbReference type="NCBI Taxonomy" id="1302712"/>
    <lineage>
        <taxon>Eukaryota</taxon>
        <taxon>Fungi</taxon>
        <taxon>Dikarya</taxon>
        <taxon>Ascomycota</taxon>
        <taxon>Pezizomycotina</taxon>
        <taxon>Dothideomycetes</taxon>
        <taxon>Pleosporomycetidae</taxon>
        <taxon>Pleosporales</taxon>
        <taxon>Pleosporineae</taxon>
        <taxon>Pleosporaceae</taxon>
        <taxon>Pyrenophora</taxon>
    </lineage>
</organism>
<dbReference type="Proteomes" id="UP000265663">
    <property type="component" value="Unassembled WGS sequence"/>
</dbReference>
<feature type="compositionally biased region" description="Polar residues" evidence="2">
    <location>
        <begin position="31"/>
        <end position="40"/>
    </location>
</feature>
<feature type="region of interest" description="Disordered" evidence="2">
    <location>
        <begin position="29"/>
        <end position="68"/>
    </location>
</feature>
<keyword evidence="4" id="KW-1185">Reference proteome</keyword>
<evidence type="ECO:0000313" key="3">
    <source>
        <dbReference type="EMBL" id="RMZ74138.1"/>
    </source>
</evidence>
<proteinExistence type="predicted"/>
<accession>A0A3M7MI76</accession>
<dbReference type="EMBL" id="KE747843">
    <property type="protein sequence ID" value="RMZ74138.1"/>
    <property type="molecule type" value="Genomic_DNA"/>
</dbReference>
<gene>
    <name evidence="3" type="ORF">GMOD_00004996</name>
</gene>
<sequence length="551" mass="62025">MGRHAVSSVHISASDASIRRLGKRGHIISEFRNQTSKSPTTSPPILAARPGQGSPQPPYSPISPAVGRDGGEPISPASSFIPQYNKAFFLNLIPDYVEGVYPVQPVIAEYELRQYIEVMDTDQDVRSFIYAFGGCTLNLTRYGSRRTAEIVQTIEDLMNHSIDSMRRAHKQCHFSVMRAMQSMFIHNCLMSINGPDAAFYYIRDAISVIQLLRIDNPENAAKLLPSERSRRQRLYWQAYIHERFLAILDYRQAILPPLYTLPEDDPTLPIQVHEGFTQIIKLFQMLDPEFLDSWLDPKGGGVTSTWVEAKSRELEGDPEADARELALLSMMQRADLIITREWLRTLVWRLAMSQTLLSTQSSKECLSLLFPVRLSQTLRQQVSSMSRHDIEVHGSSITQKLFEITDTIADVLIHVPAATLAETALRIDDFLFILDFVLLFPHLDQTRRGILLEKLERLQTMFPAVLSNASSPNLPLELQSPGGGTDPWCHVAQSKTAAGREGLTEGVATRQMQIQTQSQEVPRSEARNGKLATWNDISKRLSMQVATFGHV</sequence>
<protein>
    <submittedName>
        <fullName evidence="3">C6 transcription factor</fullName>
    </submittedName>
</protein>
<keyword evidence="1" id="KW-0539">Nucleus</keyword>
<dbReference type="AlphaFoldDB" id="A0A3M7MI76"/>
<reference evidence="3 4" key="1">
    <citation type="journal article" date="2014" name="PLoS ONE">
        <title>De novo Genome Assembly of the Fungal Plant Pathogen Pyrenophora semeniperda.</title>
        <authorList>
            <person name="Soliai M.M."/>
            <person name="Meyer S.E."/>
            <person name="Udall J.A."/>
            <person name="Elzinga D.E."/>
            <person name="Hermansen R.A."/>
            <person name="Bodily P.M."/>
            <person name="Hart A.A."/>
            <person name="Coleman C.E."/>
        </authorList>
    </citation>
    <scope>NUCLEOTIDE SEQUENCE [LARGE SCALE GENOMIC DNA]</scope>
    <source>
        <strain evidence="3 4">CCB06</strain>
        <tissue evidence="3">Mycelium</tissue>
    </source>
</reference>
<dbReference type="OrthoDB" id="2740448at2759"/>
<dbReference type="CDD" id="cd12148">
    <property type="entry name" value="fungal_TF_MHR"/>
    <property type="match status" value="1"/>
</dbReference>
<evidence type="ECO:0000256" key="2">
    <source>
        <dbReference type="SAM" id="MobiDB-lite"/>
    </source>
</evidence>
<evidence type="ECO:0000313" key="4">
    <source>
        <dbReference type="Proteomes" id="UP000265663"/>
    </source>
</evidence>